<evidence type="ECO:0000256" key="3">
    <source>
        <dbReference type="ARBA" id="ARBA00019589"/>
    </source>
</evidence>
<evidence type="ECO:0000256" key="5">
    <source>
        <dbReference type="ARBA" id="ARBA00022525"/>
    </source>
</evidence>
<dbReference type="GeneID" id="108740192"/>
<dbReference type="CTD" id="40644"/>
<organism evidence="10 11">
    <name type="scientific">Agrilus planipennis</name>
    <name type="common">Emerald ash borer</name>
    <name type="synonym">Agrilus marcopoli</name>
    <dbReference type="NCBI Taxonomy" id="224129"/>
    <lineage>
        <taxon>Eukaryota</taxon>
        <taxon>Metazoa</taxon>
        <taxon>Ecdysozoa</taxon>
        <taxon>Arthropoda</taxon>
        <taxon>Hexapoda</taxon>
        <taxon>Insecta</taxon>
        <taxon>Pterygota</taxon>
        <taxon>Neoptera</taxon>
        <taxon>Endopterygota</taxon>
        <taxon>Coleoptera</taxon>
        <taxon>Polyphaga</taxon>
        <taxon>Elateriformia</taxon>
        <taxon>Buprestoidea</taxon>
        <taxon>Buprestidae</taxon>
        <taxon>Agrilinae</taxon>
        <taxon>Agrilus</taxon>
    </lineage>
</organism>
<dbReference type="FunCoup" id="A0A1W4XC50">
    <property type="interactions" value="87"/>
</dbReference>
<evidence type="ECO:0000256" key="9">
    <source>
        <dbReference type="SAM" id="SignalP"/>
    </source>
</evidence>
<evidence type="ECO:0000256" key="6">
    <source>
        <dbReference type="ARBA" id="ARBA00022729"/>
    </source>
</evidence>
<dbReference type="OrthoDB" id="9922675at2759"/>
<evidence type="ECO:0000256" key="1">
    <source>
        <dbReference type="ARBA" id="ARBA00004613"/>
    </source>
</evidence>
<keyword evidence="5" id="KW-0964">Secreted</keyword>
<dbReference type="InterPro" id="IPR007945">
    <property type="entry name" value="Secretogranin_V"/>
</dbReference>
<sequence>MIILLLFCFSNGIWGYFPSGKEAMLSDLFLREVFNRMGKDMNENNNYYEFSDNLLGPLDARSLNRAVGDLEDEQLLPVNYNRLGSKGRIHPSLRDQEFLQHSSLWGSQLMSGGAGEGKQLLRPEGSVKNKQEVKTDSTLPAYCNPPNPCPIGYSAEHGCLEEFENSASFSRKYQAAQDCMCDSEHMFDCPNPVVSSGPDNSGIDSFDPLEFNKFLEGAIQDARGLQHKIVAKKGKMEAKENPFLVGERLPVAAKKGNNVVF</sequence>
<dbReference type="KEGG" id="apln:108740192"/>
<evidence type="ECO:0000313" key="11">
    <source>
        <dbReference type="RefSeq" id="XP_018329915.1"/>
    </source>
</evidence>
<proteinExistence type="inferred from homology"/>
<gene>
    <name evidence="11" type="primary">LOC108740192</name>
</gene>
<evidence type="ECO:0000313" key="10">
    <source>
        <dbReference type="Proteomes" id="UP000192223"/>
    </source>
</evidence>
<dbReference type="GO" id="GO:0046883">
    <property type="term" value="P:regulation of hormone secretion"/>
    <property type="evidence" value="ECO:0007669"/>
    <property type="project" value="TreeGrafter"/>
</dbReference>
<comment type="similarity">
    <text evidence="2">Belongs to the 7B2 family.</text>
</comment>
<name>A0A1W4XC50_AGRPL</name>
<evidence type="ECO:0000256" key="4">
    <source>
        <dbReference type="ARBA" id="ARBA00022448"/>
    </source>
</evidence>
<dbReference type="GO" id="GO:0030234">
    <property type="term" value="F:enzyme regulator activity"/>
    <property type="evidence" value="ECO:0007669"/>
    <property type="project" value="TreeGrafter"/>
</dbReference>
<evidence type="ECO:0000256" key="7">
    <source>
        <dbReference type="ARBA" id="ARBA00023157"/>
    </source>
</evidence>
<keyword evidence="7" id="KW-1015">Disulfide bond</keyword>
<dbReference type="GO" id="GO:0030141">
    <property type="term" value="C:secretory granule"/>
    <property type="evidence" value="ECO:0007669"/>
    <property type="project" value="InterPro"/>
</dbReference>
<comment type="subcellular location">
    <subcellularLocation>
        <location evidence="1">Secreted</location>
    </subcellularLocation>
</comment>
<dbReference type="Proteomes" id="UP000192223">
    <property type="component" value="Unplaced"/>
</dbReference>
<dbReference type="RefSeq" id="XP_018329915.1">
    <property type="nucleotide sequence ID" value="XM_018474413.2"/>
</dbReference>
<reference evidence="11" key="1">
    <citation type="submission" date="2025-08" db="UniProtKB">
        <authorList>
            <consortium name="RefSeq"/>
        </authorList>
    </citation>
    <scope>IDENTIFICATION</scope>
    <source>
        <tissue evidence="11">Entire body</tissue>
    </source>
</reference>
<keyword evidence="4" id="KW-0813">Transport</keyword>
<dbReference type="GO" id="GO:0007218">
    <property type="term" value="P:neuropeptide signaling pathway"/>
    <property type="evidence" value="ECO:0007669"/>
    <property type="project" value="InterPro"/>
</dbReference>
<protein>
    <recommendedName>
        <fullName evidence="3">Neuroendocrine protein 7B2</fullName>
    </recommendedName>
</protein>
<dbReference type="Pfam" id="PF05281">
    <property type="entry name" value="Secretogranin_V"/>
    <property type="match status" value="1"/>
</dbReference>
<dbReference type="STRING" id="224129.A0A1W4XC50"/>
<evidence type="ECO:0000256" key="2">
    <source>
        <dbReference type="ARBA" id="ARBA00006348"/>
    </source>
</evidence>
<keyword evidence="10" id="KW-1185">Reference proteome</keyword>
<keyword evidence="6 9" id="KW-0732">Signal</keyword>
<dbReference type="AlphaFoldDB" id="A0A1W4XC50"/>
<feature type="chain" id="PRO_5012009332" description="Neuroendocrine protein 7B2" evidence="9">
    <location>
        <begin position="16"/>
        <end position="261"/>
    </location>
</feature>
<dbReference type="PANTHER" id="PTHR12738">
    <property type="entry name" value="NEUROENDOCRINE PROTEIN 7B2"/>
    <property type="match status" value="1"/>
</dbReference>
<dbReference type="PANTHER" id="PTHR12738:SF0">
    <property type="entry name" value="NEUROENDOCRINE PROTEIN 7B2"/>
    <property type="match status" value="1"/>
</dbReference>
<accession>A0A1W4XC50</accession>
<dbReference type="InParanoid" id="A0A1W4XC50"/>
<keyword evidence="8" id="KW-0143">Chaperone</keyword>
<feature type="signal peptide" evidence="9">
    <location>
        <begin position="1"/>
        <end position="15"/>
    </location>
</feature>
<dbReference type="GO" id="GO:0005576">
    <property type="term" value="C:extracellular region"/>
    <property type="evidence" value="ECO:0007669"/>
    <property type="project" value="UniProtKB-SubCell"/>
</dbReference>
<evidence type="ECO:0000256" key="8">
    <source>
        <dbReference type="ARBA" id="ARBA00023186"/>
    </source>
</evidence>